<reference evidence="1" key="1">
    <citation type="submission" date="2023-07" db="EMBL/GenBank/DDBJ databases">
        <title>draft genome sequence of fig (Ficus carica).</title>
        <authorList>
            <person name="Takahashi T."/>
            <person name="Nishimura K."/>
        </authorList>
    </citation>
    <scope>NUCLEOTIDE SEQUENCE</scope>
</reference>
<evidence type="ECO:0008006" key="3">
    <source>
        <dbReference type="Google" id="ProtNLM"/>
    </source>
</evidence>
<dbReference type="EMBL" id="BTGU01003354">
    <property type="protein sequence ID" value="GMN30982.1"/>
    <property type="molecule type" value="Genomic_DNA"/>
</dbReference>
<dbReference type="CDD" id="cd00303">
    <property type="entry name" value="retropepsin_like"/>
    <property type="match status" value="1"/>
</dbReference>
<name>A0AA87Z9P5_FICCA</name>
<comment type="caution">
    <text evidence="1">The sequence shown here is derived from an EMBL/GenBank/DDBJ whole genome shotgun (WGS) entry which is preliminary data.</text>
</comment>
<dbReference type="PANTHER" id="PTHR33240:SF8">
    <property type="entry name" value="OS03G0439900 PROTEIN"/>
    <property type="match status" value="1"/>
</dbReference>
<keyword evidence="2" id="KW-1185">Reference proteome</keyword>
<evidence type="ECO:0000313" key="2">
    <source>
        <dbReference type="Proteomes" id="UP001187192"/>
    </source>
</evidence>
<dbReference type="PANTHER" id="PTHR33240">
    <property type="entry name" value="OS08G0508500 PROTEIN"/>
    <property type="match status" value="1"/>
</dbReference>
<gene>
    <name evidence="1" type="ORF">TIFTF001_044535</name>
</gene>
<evidence type="ECO:0000313" key="1">
    <source>
        <dbReference type="EMBL" id="GMN30982.1"/>
    </source>
</evidence>
<dbReference type="AlphaFoldDB" id="A0AA87Z9P5"/>
<sequence>MTKYCEFHRDHGHHTIDCRKLRAEVAELLNKGHLREFLSEKRRETYGLGNDRETVTAIKSQKRKALQPIATILPDGSTEHLITFHSSEATNLSRPHDDALVLTLNVSNCEVGRILVDNGSSTDVLFLSTLIEMELSESDIEMSMTILTCFNRESTTAVGKIKLPVFAAKKNKMTSFLVLDCPSAYNIILGRPWIHAMKAVPSTYHQRIRFPTKRGIREIKGSQEVAQTCYLHSMKLKKSESL</sequence>
<proteinExistence type="predicted"/>
<accession>A0AA87Z9P5</accession>
<dbReference type="Gene3D" id="2.40.70.10">
    <property type="entry name" value="Acid Proteases"/>
    <property type="match status" value="1"/>
</dbReference>
<protein>
    <recommendedName>
        <fullName evidence="3">Gag-pol polyprotein</fullName>
    </recommendedName>
</protein>
<dbReference type="InterPro" id="IPR021109">
    <property type="entry name" value="Peptidase_aspartic_dom_sf"/>
</dbReference>
<organism evidence="1 2">
    <name type="scientific">Ficus carica</name>
    <name type="common">Common fig</name>
    <dbReference type="NCBI Taxonomy" id="3494"/>
    <lineage>
        <taxon>Eukaryota</taxon>
        <taxon>Viridiplantae</taxon>
        <taxon>Streptophyta</taxon>
        <taxon>Embryophyta</taxon>
        <taxon>Tracheophyta</taxon>
        <taxon>Spermatophyta</taxon>
        <taxon>Magnoliopsida</taxon>
        <taxon>eudicotyledons</taxon>
        <taxon>Gunneridae</taxon>
        <taxon>Pentapetalae</taxon>
        <taxon>rosids</taxon>
        <taxon>fabids</taxon>
        <taxon>Rosales</taxon>
        <taxon>Moraceae</taxon>
        <taxon>Ficeae</taxon>
        <taxon>Ficus</taxon>
    </lineage>
</organism>
<dbReference type="Proteomes" id="UP001187192">
    <property type="component" value="Unassembled WGS sequence"/>
</dbReference>